<evidence type="ECO:0000259" key="13">
    <source>
        <dbReference type="Pfam" id="PF02770"/>
    </source>
</evidence>
<comment type="similarity">
    <text evidence="3 11">Belongs to the acyl-CoA dehydrogenase family.</text>
</comment>
<evidence type="ECO:0000256" key="10">
    <source>
        <dbReference type="ARBA" id="ARBA00042660"/>
    </source>
</evidence>
<keyword evidence="7 11" id="KW-0560">Oxidoreductase</keyword>
<organism evidence="15">
    <name type="scientific">Desulfomonile tiedjei</name>
    <dbReference type="NCBI Taxonomy" id="2358"/>
    <lineage>
        <taxon>Bacteria</taxon>
        <taxon>Pseudomonadati</taxon>
        <taxon>Thermodesulfobacteriota</taxon>
        <taxon>Desulfomonilia</taxon>
        <taxon>Desulfomonilales</taxon>
        <taxon>Desulfomonilaceae</taxon>
        <taxon>Desulfomonile</taxon>
    </lineage>
</organism>
<dbReference type="GO" id="GO:0005737">
    <property type="term" value="C:cytoplasm"/>
    <property type="evidence" value="ECO:0007669"/>
    <property type="project" value="TreeGrafter"/>
</dbReference>
<dbReference type="Gene3D" id="2.40.110.10">
    <property type="entry name" value="Butyryl-CoA Dehydrogenase, subunit A, domain 2"/>
    <property type="match status" value="1"/>
</dbReference>
<dbReference type="PIRSF" id="PIRSF016578">
    <property type="entry name" value="HsaA"/>
    <property type="match status" value="1"/>
</dbReference>
<evidence type="ECO:0000256" key="6">
    <source>
        <dbReference type="ARBA" id="ARBA00022827"/>
    </source>
</evidence>
<dbReference type="InterPro" id="IPR006091">
    <property type="entry name" value="Acyl-CoA_Oxase/DH_mid-dom"/>
</dbReference>
<evidence type="ECO:0000256" key="2">
    <source>
        <dbReference type="ARBA" id="ARBA00005102"/>
    </source>
</evidence>
<dbReference type="GO" id="GO:0033539">
    <property type="term" value="P:fatty acid beta-oxidation using acyl-CoA dehydrogenase"/>
    <property type="evidence" value="ECO:0007669"/>
    <property type="project" value="TreeGrafter"/>
</dbReference>
<dbReference type="FunFam" id="1.20.140.10:FF:000001">
    <property type="entry name" value="Acyl-CoA dehydrogenase"/>
    <property type="match status" value="1"/>
</dbReference>
<dbReference type="Pfam" id="PF02770">
    <property type="entry name" value="Acyl-CoA_dh_M"/>
    <property type="match status" value="1"/>
</dbReference>
<accession>A0A7C4AQF3</accession>
<dbReference type="InterPro" id="IPR037069">
    <property type="entry name" value="AcylCoA_DH/ox_N_sf"/>
</dbReference>
<evidence type="ECO:0000256" key="3">
    <source>
        <dbReference type="ARBA" id="ARBA00009347"/>
    </source>
</evidence>
<comment type="cofactor">
    <cofactor evidence="1 11">
        <name>FAD</name>
        <dbReference type="ChEBI" id="CHEBI:57692"/>
    </cofactor>
</comment>
<evidence type="ECO:0000256" key="1">
    <source>
        <dbReference type="ARBA" id="ARBA00001974"/>
    </source>
</evidence>
<evidence type="ECO:0000256" key="9">
    <source>
        <dbReference type="ARBA" id="ARBA00040394"/>
    </source>
</evidence>
<evidence type="ECO:0000256" key="5">
    <source>
        <dbReference type="ARBA" id="ARBA00022630"/>
    </source>
</evidence>
<dbReference type="GO" id="GO:0050660">
    <property type="term" value="F:flavin adenine dinucleotide binding"/>
    <property type="evidence" value="ECO:0007669"/>
    <property type="project" value="InterPro"/>
</dbReference>
<dbReference type="PANTHER" id="PTHR48083:SF20">
    <property type="entry name" value="LONG-CHAIN SPECIFIC ACYL-COA DEHYDROGENASE, MITOCHONDRIAL"/>
    <property type="match status" value="1"/>
</dbReference>
<dbReference type="InterPro" id="IPR036250">
    <property type="entry name" value="AcylCo_DH-like_C"/>
</dbReference>
<keyword evidence="6 11" id="KW-0274">FAD</keyword>
<dbReference type="FunFam" id="1.10.540.10:FF:000009">
    <property type="entry name" value="Probable acyl-CoA dehydrogenase"/>
    <property type="match status" value="1"/>
</dbReference>
<proteinExistence type="inferred from homology"/>
<dbReference type="SUPFAM" id="SSF56645">
    <property type="entry name" value="Acyl-CoA dehydrogenase NM domain-like"/>
    <property type="match status" value="1"/>
</dbReference>
<dbReference type="Gene3D" id="1.20.140.10">
    <property type="entry name" value="Butyryl-CoA Dehydrogenase, subunit A, domain 3"/>
    <property type="match status" value="1"/>
</dbReference>
<evidence type="ECO:0000256" key="7">
    <source>
        <dbReference type="ARBA" id="ARBA00023002"/>
    </source>
</evidence>
<dbReference type="EMBL" id="DTGT01000024">
    <property type="protein sequence ID" value="HGH59822.1"/>
    <property type="molecule type" value="Genomic_DNA"/>
</dbReference>
<dbReference type="InterPro" id="IPR050741">
    <property type="entry name" value="Acyl-CoA_dehydrogenase"/>
</dbReference>
<name>A0A7C4AQF3_9BACT</name>
<dbReference type="Pfam" id="PF02771">
    <property type="entry name" value="Acyl-CoA_dh_N"/>
    <property type="match status" value="1"/>
</dbReference>
<dbReference type="InterPro" id="IPR009100">
    <property type="entry name" value="AcylCoA_DH/oxidase_NM_dom_sf"/>
</dbReference>
<evidence type="ECO:0000256" key="4">
    <source>
        <dbReference type="ARBA" id="ARBA00011881"/>
    </source>
</evidence>
<dbReference type="GO" id="GO:0003995">
    <property type="term" value="F:acyl-CoA dehydrogenase activity"/>
    <property type="evidence" value="ECO:0007669"/>
    <property type="project" value="InterPro"/>
</dbReference>
<dbReference type="PROSITE" id="PS00073">
    <property type="entry name" value="ACYL_COA_DH_2"/>
    <property type="match status" value="1"/>
</dbReference>
<reference evidence="15" key="1">
    <citation type="journal article" date="2020" name="mSystems">
        <title>Genome- and Community-Level Interaction Insights into Carbon Utilization and Element Cycling Functions of Hydrothermarchaeota in Hydrothermal Sediment.</title>
        <authorList>
            <person name="Zhou Z."/>
            <person name="Liu Y."/>
            <person name="Xu W."/>
            <person name="Pan J."/>
            <person name="Luo Z.H."/>
            <person name="Li M."/>
        </authorList>
    </citation>
    <scope>NUCLEOTIDE SEQUENCE [LARGE SCALE GENOMIC DNA]</scope>
    <source>
        <strain evidence="15">SpSt-769</strain>
    </source>
</reference>
<comment type="subunit">
    <text evidence="4">Homotetramer.</text>
</comment>
<comment type="caution">
    <text evidence="15">The sequence shown here is derived from an EMBL/GenBank/DDBJ whole genome shotgun (WGS) entry which is preliminary data.</text>
</comment>
<comment type="function">
    <text evidence="8">Catalyzes the dehydrogenation at the alpha-beta position of ACP-bound acyl chains. This results in the introduction of a double bond in the lipidic chain, which is further transferred to the epsilon-amino group of lysine residue in the mycobactin core by MbtK.</text>
</comment>
<evidence type="ECO:0000259" key="14">
    <source>
        <dbReference type="Pfam" id="PF02771"/>
    </source>
</evidence>
<evidence type="ECO:0000259" key="12">
    <source>
        <dbReference type="Pfam" id="PF00441"/>
    </source>
</evidence>
<dbReference type="AlphaFoldDB" id="A0A7C4AQF3"/>
<dbReference type="InterPro" id="IPR009075">
    <property type="entry name" value="AcylCo_DH/oxidase_C"/>
</dbReference>
<dbReference type="PANTHER" id="PTHR48083">
    <property type="entry name" value="MEDIUM-CHAIN SPECIFIC ACYL-COA DEHYDROGENASE, MITOCHONDRIAL-RELATED"/>
    <property type="match status" value="1"/>
</dbReference>
<dbReference type="Gene3D" id="1.10.540.10">
    <property type="entry name" value="Acyl-CoA dehydrogenase/oxidase, N-terminal domain"/>
    <property type="match status" value="1"/>
</dbReference>
<dbReference type="InterPro" id="IPR046373">
    <property type="entry name" value="Acyl-CoA_Oxase/DH_mid-dom_sf"/>
</dbReference>
<feature type="domain" description="Acyl-CoA dehydrogenase/oxidase N-terminal" evidence="14">
    <location>
        <begin position="8"/>
        <end position="118"/>
    </location>
</feature>
<feature type="domain" description="Acyl-CoA dehydrogenase/oxidase C-terminal" evidence="12">
    <location>
        <begin position="230"/>
        <end position="378"/>
    </location>
</feature>
<evidence type="ECO:0000256" key="8">
    <source>
        <dbReference type="ARBA" id="ARBA00037085"/>
    </source>
</evidence>
<dbReference type="SUPFAM" id="SSF47203">
    <property type="entry name" value="Acyl-CoA dehydrogenase C-terminal domain-like"/>
    <property type="match status" value="1"/>
</dbReference>
<sequence>MEILQYREEHRIFRQALRRFFEREVIPYVEEWEEAGIVPKSVWRKMGEHGFLCMDVPEEYGGMGADFLYSVIVSEELIRTAHTGLAAPLHSDVIVPYITAYGSEEQKKKYLPGCVTGEIITAIGMTEPNTGSDLAAIRTTAREDGDFVVINGQKTFISNGINCDLLILAARDPNEPDPHRALSLYLVEAGTPGFEKGRNLKKIGWHSQDTAELFFNDCKIPKANRLGEKGAGFLMLMQKLQQERLMVCISAVAAAEYVLENTIKYCQGRTAFGKPISKFQHSQFKLVEMTMETRLGRTFVDKLIADHMEGKNIVVDVSMAKYWTTEMAMRVADGCLQLHGGYGYCEEYPVARAWRDIRVMQIFAGTNEIMKGIAAKFMGL</sequence>
<gene>
    <name evidence="15" type="ORF">ENV54_00835</name>
</gene>
<dbReference type="InterPro" id="IPR013786">
    <property type="entry name" value="AcylCoA_DH/ox_N"/>
</dbReference>
<feature type="domain" description="Acyl-CoA oxidase/dehydrogenase middle" evidence="13">
    <location>
        <begin position="122"/>
        <end position="218"/>
    </location>
</feature>
<protein>
    <recommendedName>
        <fullName evidence="9">Acyl-[acyl-carrier-protein] dehydrogenase MbtN</fullName>
    </recommendedName>
    <alternativeName>
        <fullName evidence="10">Mycobactin synthase protein N</fullName>
    </alternativeName>
</protein>
<evidence type="ECO:0000256" key="11">
    <source>
        <dbReference type="RuleBase" id="RU362125"/>
    </source>
</evidence>
<dbReference type="FunFam" id="2.40.110.10:FF:000002">
    <property type="entry name" value="Acyl-CoA dehydrogenase fadE12"/>
    <property type="match status" value="1"/>
</dbReference>
<evidence type="ECO:0000313" key="15">
    <source>
        <dbReference type="EMBL" id="HGH59822.1"/>
    </source>
</evidence>
<comment type="pathway">
    <text evidence="2">Siderophore biosynthesis; mycobactin biosynthesis.</text>
</comment>
<dbReference type="InterPro" id="IPR006089">
    <property type="entry name" value="Acyl-CoA_DH_CS"/>
</dbReference>
<keyword evidence="5 11" id="KW-0285">Flavoprotein</keyword>
<dbReference type="Pfam" id="PF00441">
    <property type="entry name" value="Acyl-CoA_dh_1"/>
    <property type="match status" value="1"/>
</dbReference>